<dbReference type="AlphaFoldDB" id="A0A1H1DH38"/>
<organism evidence="4 5">
    <name type="scientific">Halopelagius longus</name>
    <dbReference type="NCBI Taxonomy" id="1236180"/>
    <lineage>
        <taxon>Archaea</taxon>
        <taxon>Methanobacteriati</taxon>
        <taxon>Methanobacteriota</taxon>
        <taxon>Stenosarchaea group</taxon>
        <taxon>Halobacteria</taxon>
        <taxon>Halobacteriales</taxon>
        <taxon>Haloferacaceae</taxon>
    </lineage>
</organism>
<keyword evidence="6" id="KW-1185">Reference proteome</keyword>
<accession>A0A1H1DH38</accession>
<evidence type="ECO:0000259" key="1">
    <source>
        <dbReference type="Pfam" id="PF08350"/>
    </source>
</evidence>
<dbReference type="InterPro" id="IPR057527">
    <property type="entry name" value="HVO_A0261-like_N"/>
</dbReference>
<dbReference type="Pfam" id="PF08350">
    <property type="entry name" value="FilR1_middle"/>
    <property type="match status" value="1"/>
</dbReference>
<feature type="domain" description="Methanogenesis regulatory protein FilR1 middle" evidence="1">
    <location>
        <begin position="133"/>
        <end position="251"/>
    </location>
</feature>
<dbReference type="RefSeq" id="WP_092537679.1">
    <property type="nucleotide sequence ID" value="NZ_FNKQ01000003.1"/>
</dbReference>
<dbReference type="Proteomes" id="UP000199289">
    <property type="component" value="Unassembled WGS sequence"/>
</dbReference>
<proteinExistence type="predicted"/>
<dbReference type="Pfam" id="PF25213">
    <property type="entry name" value="HVO_A0261_N"/>
    <property type="match status" value="1"/>
</dbReference>
<dbReference type="EMBL" id="FNKQ01000003">
    <property type="protein sequence ID" value="SDQ75793.1"/>
    <property type="molecule type" value="Genomic_DNA"/>
</dbReference>
<reference evidence="3 6" key="3">
    <citation type="submission" date="2018-07" db="EMBL/GenBank/DDBJ databases">
        <title>Genome sequence of extremly halophilic archaeon Halopelagius longus strain BC12-B1.</title>
        <authorList>
            <person name="Zhang X."/>
        </authorList>
    </citation>
    <scope>NUCLEOTIDE SEQUENCE [LARGE SCALE GENOMIC DNA]</scope>
    <source>
        <strain evidence="3 6">BC12-B1</strain>
    </source>
</reference>
<dbReference type="InterPro" id="IPR013561">
    <property type="entry name" value="FilR1_middle_dom"/>
</dbReference>
<reference evidence="4" key="2">
    <citation type="submission" date="2016-10" db="EMBL/GenBank/DDBJ databases">
        <authorList>
            <person name="de Groot N.N."/>
        </authorList>
    </citation>
    <scope>NUCLEOTIDE SEQUENCE [LARGE SCALE GENOMIC DNA]</scope>
    <source>
        <strain evidence="4">CGMCC 1.12397</strain>
    </source>
</reference>
<evidence type="ECO:0000313" key="3">
    <source>
        <dbReference type="EMBL" id="RDI71332.1"/>
    </source>
</evidence>
<dbReference type="EMBL" id="QQST01000001">
    <property type="protein sequence ID" value="RDI71332.1"/>
    <property type="molecule type" value="Genomic_DNA"/>
</dbReference>
<evidence type="ECO:0000259" key="2">
    <source>
        <dbReference type="Pfam" id="PF25213"/>
    </source>
</evidence>
<dbReference type="OrthoDB" id="11410at2157"/>
<evidence type="ECO:0000313" key="5">
    <source>
        <dbReference type="Proteomes" id="UP000199289"/>
    </source>
</evidence>
<protein>
    <submittedName>
        <fullName evidence="3">DUF1724 domain-containing protein</fullName>
    </submittedName>
    <submittedName>
        <fullName evidence="4">Predicted transcriptional regulator, contains HTH domain</fullName>
    </submittedName>
</protein>
<gene>
    <name evidence="3" type="ORF">DWB78_06070</name>
    <name evidence="4" type="ORF">SAMN05216278_2412</name>
</gene>
<evidence type="ECO:0000313" key="6">
    <source>
        <dbReference type="Proteomes" id="UP000255421"/>
    </source>
</evidence>
<reference evidence="5" key="1">
    <citation type="submission" date="2016-10" db="EMBL/GenBank/DDBJ databases">
        <authorList>
            <person name="Varghese N."/>
            <person name="Submissions S."/>
        </authorList>
    </citation>
    <scope>NUCLEOTIDE SEQUENCE [LARGE SCALE GENOMIC DNA]</scope>
    <source>
        <strain evidence="5">CGMCC 1.12397</strain>
    </source>
</reference>
<name>A0A1H1DH38_9EURY</name>
<dbReference type="SUPFAM" id="SSF46785">
    <property type="entry name" value="Winged helix' DNA-binding domain"/>
    <property type="match status" value="1"/>
</dbReference>
<evidence type="ECO:0000313" key="4">
    <source>
        <dbReference type="EMBL" id="SDQ75793.1"/>
    </source>
</evidence>
<feature type="domain" description="HVO-A0261-like N-terminal" evidence="2">
    <location>
        <begin position="10"/>
        <end position="82"/>
    </location>
</feature>
<dbReference type="InterPro" id="IPR036390">
    <property type="entry name" value="WH_DNA-bd_sf"/>
</dbReference>
<sequence>MSSIERESFVEFVTSSATRESVLCRVADAPATTQTLCGELDGSESGIYAATSQLEKKGLLRREGEEWSLTGLGLIVREVVTDRRKLDALLSSNSDYWRTHDVTALPKAFRSRLQALLGSDVVQVSDADPAGIVRLIRERLVESKRVAVAAPVHFPNLGQTLREVCAEYPGRLLITEAVVEEIRRHDGGEVPVPENLSIRVADVKFALAVTDDMSFLSLPTLDGEYDARTEIVADEDQSTEWALDLFEWSWRRATPIEEYPVPTRRI</sequence>
<dbReference type="Proteomes" id="UP000255421">
    <property type="component" value="Unassembled WGS sequence"/>
</dbReference>